<organism evidence="1 2">
    <name type="scientific">Microbulbifer marinus</name>
    <dbReference type="NCBI Taxonomy" id="658218"/>
    <lineage>
        <taxon>Bacteria</taxon>
        <taxon>Pseudomonadati</taxon>
        <taxon>Pseudomonadota</taxon>
        <taxon>Gammaproteobacteria</taxon>
        <taxon>Cellvibrionales</taxon>
        <taxon>Microbulbiferaceae</taxon>
        <taxon>Microbulbifer</taxon>
    </lineage>
</organism>
<dbReference type="Pfam" id="PF14345">
    <property type="entry name" value="GDYXXLXY"/>
    <property type="match status" value="1"/>
</dbReference>
<dbReference type="EMBL" id="FNQO01000001">
    <property type="protein sequence ID" value="SDZ77590.1"/>
    <property type="molecule type" value="Genomic_DNA"/>
</dbReference>
<sequence>MKSTITSGLIAAIALQFVILTGMYLSAQMPLWTGEEIRLKTIPVDPRSLFRGNYARLEYDFSQLDASMFADGKKLREGEVVYVQLQPKKSGLHEVSGVSLKKPDEGVFLRGRVTGTWWRDTGSSYRIKYGIEAFFAPKEKALGLESDLRNGGVAEVMVSGGGRARLKNVVADAAE</sequence>
<reference evidence="2" key="1">
    <citation type="submission" date="2016-10" db="EMBL/GenBank/DDBJ databases">
        <authorList>
            <person name="Varghese N."/>
            <person name="Submissions S."/>
        </authorList>
    </citation>
    <scope>NUCLEOTIDE SEQUENCE [LARGE SCALE GENOMIC DNA]</scope>
    <source>
        <strain evidence="2">CGMCC 1.10657</strain>
    </source>
</reference>
<keyword evidence="2" id="KW-1185">Reference proteome</keyword>
<protein>
    <submittedName>
        <fullName evidence="1">Uncharacterized membrane-anchored protein</fullName>
    </submittedName>
</protein>
<evidence type="ECO:0000313" key="1">
    <source>
        <dbReference type="EMBL" id="SDZ77590.1"/>
    </source>
</evidence>
<accession>A0A1H3VS46</accession>
<dbReference type="RefSeq" id="WP_244506085.1">
    <property type="nucleotide sequence ID" value="NZ_FNQO01000001.1"/>
</dbReference>
<evidence type="ECO:0000313" key="2">
    <source>
        <dbReference type="Proteomes" id="UP000198658"/>
    </source>
</evidence>
<name>A0A1H3VS46_9GAMM</name>
<gene>
    <name evidence="1" type="ORF">SAMN05216562_0218</name>
</gene>
<proteinExistence type="predicted"/>
<dbReference type="InterPro" id="IPR025833">
    <property type="entry name" value="GDYXXLXY"/>
</dbReference>
<dbReference type="AlphaFoldDB" id="A0A1H3VS46"/>
<dbReference type="STRING" id="658218.SAMN05216562_0218"/>
<dbReference type="Proteomes" id="UP000198658">
    <property type="component" value="Unassembled WGS sequence"/>
</dbReference>